<keyword evidence="3" id="KW-1185">Reference proteome</keyword>
<evidence type="ECO:0000256" key="1">
    <source>
        <dbReference type="SAM" id="MobiDB-lite"/>
    </source>
</evidence>
<evidence type="ECO:0000313" key="3">
    <source>
        <dbReference type="Proteomes" id="UP000233551"/>
    </source>
</evidence>
<dbReference type="AlphaFoldDB" id="A0A2I0JU16"/>
<feature type="region of interest" description="Disordered" evidence="1">
    <location>
        <begin position="20"/>
        <end position="42"/>
    </location>
</feature>
<comment type="caution">
    <text evidence="2">The sequence shown here is derived from an EMBL/GenBank/DDBJ whole genome shotgun (WGS) entry which is preliminary data.</text>
</comment>
<accession>A0A2I0JU16</accession>
<organism evidence="2 3">
    <name type="scientific">Punica granatum</name>
    <name type="common">Pomegranate</name>
    <dbReference type="NCBI Taxonomy" id="22663"/>
    <lineage>
        <taxon>Eukaryota</taxon>
        <taxon>Viridiplantae</taxon>
        <taxon>Streptophyta</taxon>
        <taxon>Embryophyta</taxon>
        <taxon>Tracheophyta</taxon>
        <taxon>Spermatophyta</taxon>
        <taxon>Magnoliopsida</taxon>
        <taxon>eudicotyledons</taxon>
        <taxon>Gunneridae</taxon>
        <taxon>Pentapetalae</taxon>
        <taxon>rosids</taxon>
        <taxon>malvids</taxon>
        <taxon>Myrtales</taxon>
        <taxon>Lythraceae</taxon>
        <taxon>Punica</taxon>
    </lineage>
</organism>
<gene>
    <name evidence="2" type="ORF">CRG98_020241</name>
</gene>
<reference evidence="2 3" key="1">
    <citation type="submission" date="2017-11" db="EMBL/GenBank/DDBJ databases">
        <title>De-novo sequencing of pomegranate (Punica granatum L.) genome.</title>
        <authorList>
            <person name="Akparov Z."/>
            <person name="Amiraslanov A."/>
            <person name="Hajiyeva S."/>
            <person name="Abbasov M."/>
            <person name="Kaur K."/>
            <person name="Hamwieh A."/>
            <person name="Solovyev V."/>
            <person name="Salamov A."/>
            <person name="Braich B."/>
            <person name="Kosarev P."/>
            <person name="Mahmoud A."/>
            <person name="Hajiyev E."/>
            <person name="Babayeva S."/>
            <person name="Izzatullayeva V."/>
            <person name="Mammadov A."/>
            <person name="Mammadov A."/>
            <person name="Sharifova S."/>
            <person name="Ojaghi J."/>
            <person name="Eynullazada K."/>
            <person name="Bayramov B."/>
            <person name="Abdulazimova A."/>
            <person name="Shahmuradov I."/>
        </authorList>
    </citation>
    <scope>NUCLEOTIDE SEQUENCE [LARGE SCALE GENOMIC DNA]</scope>
    <source>
        <strain evidence="3">cv. AG2017</strain>
        <tissue evidence="2">Leaf</tissue>
    </source>
</reference>
<name>A0A2I0JU16_PUNGR</name>
<protein>
    <submittedName>
        <fullName evidence="2">Uncharacterized protein</fullName>
    </submittedName>
</protein>
<sequence length="79" mass="9165">MNPNDPVKRKMMKRRLCTVDRPSGEGEGCEEPFERDGTTRRSRRAKWHTWKARCVPGIGQGTRFFVLLKRGIGDFKSKI</sequence>
<dbReference type="EMBL" id="PGOL01001278">
    <property type="protein sequence ID" value="PKI59373.1"/>
    <property type="molecule type" value="Genomic_DNA"/>
</dbReference>
<proteinExistence type="predicted"/>
<dbReference type="Proteomes" id="UP000233551">
    <property type="component" value="Unassembled WGS sequence"/>
</dbReference>
<evidence type="ECO:0000313" key="2">
    <source>
        <dbReference type="EMBL" id="PKI59373.1"/>
    </source>
</evidence>